<feature type="signal peptide" evidence="8">
    <location>
        <begin position="1"/>
        <end position="18"/>
    </location>
</feature>
<keyword evidence="4" id="KW-0479">Metal-binding</keyword>
<dbReference type="PANTHER" id="PTHR24287:SF17">
    <property type="entry name" value="P450, PUTATIVE (EUROFUNG)-RELATED"/>
    <property type="match status" value="1"/>
</dbReference>
<evidence type="ECO:0000256" key="2">
    <source>
        <dbReference type="ARBA" id="ARBA00010617"/>
    </source>
</evidence>
<dbReference type="Gene3D" id="1.10.630.10">
    <property type="entry name" value="Cytochrome P450"/>
    <property type="match status" value="1"/>
</dbReference>
<dbReference type="STRING" id="1245748.A0A3R7F1V5"/>
<dbReference type="PRINTS" id="PR01239">
    <property type="entry name" value="EP450IICYP52"/>
</dbReference>
<dbReference type="InterPro" id="IPR002402">
    <property type="entry name" value="Cyt_P450_E_grp-II"/>
</dbReference>
<dbReference type="Pfam" id="PF00067">
    <property type="entry name" value="p450"/>
    <property type="match status" value="1"/>
</dbReference>
<dbReference type="GO" id="GO:0020037">
    <property type="term" value="F:heme binding"/>
    <property type="evidence" value="ECO:0007669"/>
    <property type="project" value="InterPro"/>
</dbReference>
<evidence type="ECO:0000256" key="6">
    <source>
        <dbReference type="ARBA" id="ARBA00023004"/>
    </source>
</evidence>
<dbReference type="InterPro" id="IPR036396">
    <property type="entry name" value="Cyt_P450_sf"/>
</dbReference>
<protein>
    <submittedName>
        <fullName evidence="9">Uncharacterized protein</fullName>
    </submittedName>
</protein>
<evidence type="ECO:0000256" key="4">
    <source>
        <dbReference type="ARBA" id="ARBA00022723"/>
    </source>
</evidence>
<keyword evidence="5" id="KW-0560">Oxidoreductase</keyword>
<keyword evidence="8" id="KW-0732">Signal</keyword>
<evidence type="ECO:0000256" key="7">
    <source>
        <dbReference type="ARBA" id="ARBA00023033"/>
    </source>
</evidence>
<dbReference type="InterPro" id="IPR001128">
    <property type="entry name" value="Cyt_P450"/>
</dbReference>
<keyword evidence="3" id="KW-0349">Heme</keyword>
<dbReference type="PANTHER" id="PTHR24287">
    <property type="entry name" value="P450, PUTATIVE (EUROFUNG)-RELATED"/>
    <property type="match status" value="1"/>
</dbReference>
<evidence type="ECO:0000313" key="9">
    <source>
        <dbReference type="EMBL" id="RLL93809.1"/>
    </source>
</evidence>
<dbReference type="OrthoDB" id="4469009at2759"/>
<dbReference type="AlphaFoldDB" id="A0A3R7F1V5"/>
<proteinExistence type="inferred from homology"/>
<keyword evidence="7" id="KW-0503">Monooxygenase</keyword>
<reference evidence="9 10" key="1">
    <citation type="submission" date="2018-08" db="EMBL/GenBank/DDBJ databases">
        <title>Draft genome sequences of two Aspergillus turcosus clinical strains isolated from bronchoalveolar lavage fluid: one azole-susceptible and the other azole-resistant.</title>
        <authorList>
            <person name="Parent-Michaud M."/>
            <person name="Dufresne P.J."/>
            <person name="Fournier E."/>
            <person name="Martineau C."/>
            <person name="Moreira S."/>
            <person name="Perkins V."/>
            <person name="De Repentigny L."/>
            <person name="Dufresne S.F."/>
        </authorList>
    </citation>
    <scope>NUCLEOTIDE SEQUENCE [LARGE SCALE GENOMIC DNA]</scope>
    <source>
        <strain evidence="9">HMR AF 1038</strain>
    </source>
</reference>
<evidence type="ECO:0000313" key="10">
    <source>
        <dbReference type="Proteomes" id="UP000215289"/>
    </source>
</evidence>
<comment type="similarity">
    <text evidence="2">Belongs to the cytochrome P450 family.</text>
</comment>
<gene>
    <name evidence="9" type="ORF">CFD26_103191</name>
</gene>
<comment type="caution">
    <text evidence="9">The sequence shown here is derived from an EMBL/GenBank/DDBJ whole genome shotgun (WGS) entry which is preliminary data.</text>
</comment>
<dbReference type="SUPFAM" id="SSF48264">
    <property type="entry name" value="Cytochrome P450"/>
    <property type="match status" value="1"/>
</dbReference>
<organism evidence="9 10">
    <name type="scientific">Aspergillus turcosus</name>
    <dbReference type="NCBI Taxonomy" id="1245748"/>
    <lineage>
        <taxon>Eukaryota</taxon>
        <taxon>Fungi</taxon>
        <taxon>Dikarya</taxon>
        <taxon>Ascomycota</taxon>
        <taxon>Pezizomycotina</taxon>
        <taxon>Eurotiomycetes</taxon>
        <taxon>Eurotiomycetidae</taxon>
        <taxon>Eurotiales</taxon>
        <taxon>Aspergillaceae</taxon>
        <taxon>Aspergillus</taxon>
        <taxon>Aspergillus subgen. Fumigati</taxon>
    </lineage>
</organism>
<evidence type="ECO:0000256" key="1">
    <source>
        <dbReference type="ARBA" id="ARBA00001971"/>
    </source>
</evidence>
<dbReference type="GO" id="GO:0016712">
    <property type="term" value="F:oxidoreductase activity, acting on paired donors, with incorporation or reduction of molecular oxygen, reduced flavin or flavoprotein as one donor, and incorporation of one atom of oxygen"/>
    <property type="evidence" value="ECO:0007669"/>
    <property type="project" value="InterPro"/>
</dbReference>
<accession>A0A3R7F1V5</accession>
<name>A0A3R7F1V5_9EURO</name>
<dbReference type="Proteomes" id="UP000215289">
    <property type="component" value="Unassembled WGS sequence"/>
</dbReference>
<keyword evidence="10" id="KW-1185">Reference proteome</keyword>
<dbReference type="GO" id="GO:0005506">
    <property type="term" value="F:iron ion binding"/>
    <property type="evidence" value="ECO:0007669"/>
    <property type="project" value="InterPro"/>
</dbReference>
<comment type="cofactor">
    <cofactor evidence="1">
        <name>heme</name>
        <dbReference type="ChEBI" id="CHEBI:30413"/>
    </cofactor>
</comment>
<evidence type="ECO:0000256" key="8">
    <source>
        <dbReference type="SAM" id="SignalP"/>
    </source>
</evidence>
<sequence length="201" mass="22352">MGLGIVFVSLTLLAVVYAILHYRGNRRDFVAKHGCLTCDPENIKSILSTKFKDYSLGNRTSIMGPLLGKGIFVNDSEEWSHSRALLRPNFVRDQVADLGMLETHLKDLLALVPQDGTTVDLQELFLRFTIDSATEFLFGHSVHTLTMRHLTGVLALQRRTANLSRSPEFASIEARDPTPWTESLTLTLASAKGVQVALQRT</sequence>
<feature type="chain" id="PRO_5018719063" evidence="8">
    <location>
        <begin position="19"/>
        <end position="201"/>
    </location>
</feature>
<dbReference type="InterPro" id="IPR047146">
    <property type="entry name" value="Cyt_P450_E_CYP52_fungi"/>
</dbReference>
<dbReference type="PRINTS" id="PR00464">
    <property type="entry name" value="EP450II"/>
</dbReference>
<dbReference type="EMBL" id="NIDN02000261">
    <property type="protein sequence ID" value="RLL93809.1"/>
    <property type="molecule type" value="Genomic_DNA"/>
</dbReference>
<evidence type="ECO:0000256" key="3">
    <source>
        <dbReference type="ARBA" id="ARBA00022617"/>
    </source>
</evidence>
<evidence type="ECO:0000256" key="5">
    <source>
        <dbReference type="ARBA" id="ARBA00023002"/>
    </source>
</evidence>
<dbReference type="InterPro" id="IPR002974">
    <property type="entry name" value="Cyt_P450_E_CYP52_ascomycetes"/>
</dbReference>
<keyword evidence="6" id="KW-0408">Iron</keyword>